<dbReference type="InterPro" id="IPR008892">
    <property type="entry name" value="COR413"/>
</dbReference>
<name>A0A6P8E6G1_PUNGR</name>
<comment type="subcellular location">
    <subcellularLocation>
        <location evidence="1">Membrane</location>
        <topology evidence="1">Multi-pass membrane protein</topology>
    </subcellularLocation>
</comment>
<evidence type="ECO:0000313" key="7">
    <source>
        <dbReference type="Proteomes" id="UP000515151"/>
    </source>
</evidence>
<evidence type="ECO:0000256" key="2">
    <source>
        <dbReference type="ARBA" id="ARBA00005852"/>
    </source>
</evidence>
<evidence type="ECO:0000256" key="6">
    <source>
        <dbReference type="SAM" id="Phobius"/>
    </source>
</evidence>
<dbReference type="PANTHER" id="PTHR33596:SF4">
    <property type="entry name" value="COLD-REGULATED 413 PLASMA MEMBRANE PROTEIN 4-LIKE"/>
    <property type="match status" value="1"/>
</dbReference>
<dbReference type="PANTHER" id="PTHR33596">
    <property type="entry name" value="COLD-REGULATED 413 PLASMA MEMBRANE PROTEIN 2"/>
    <property type="match status" value="1"/>
</dbReference>
<dbReference type="AlphaFoldDB" id="A0A6P8E6G1"/>
<protein>
    <submittedName>
        <fullName evidence="8">Cold-regulated 413 plasma membrane protein 4-like</fullName>
    </submittedName>
</protein>
<feature type="transmembrane region" description="Helical" evidence="6">
    <location>
        <begin position="116"/>
        <end position="137"/>
    </location>
</feature>
<keyword evidence="4 6" id="KW-1133">Transmembrane helix</keyword>
<keyword evidence="5 6" id="KW-0472">Membrane</keyword>
<dbReference type="OrthoDB" id="1630410at2759"/>
<evidence type="ECO:0000256" key="1">
    <source>
        <dbReference type="ARBA" id="ARBA00004141"/>
    </source>
</evidence>
<sequence length="178" mass="19365">MGLREAAAAAAMAAASSSMADLGSASGARALFQWGGTISALFLLIMNRTGRKSPTQTTLLVLYLFTSFPTALFKILRGQFGSWVAFLAVAANLFFPRTFPVARFILFVITPDWVAYGLRGSIVGGVFCLILGIILAVAEIRGLGGFINCRCSCHCSFYWVGMGLLFLFTIFYLSWETW</sequence>
<reference evidence="7" key="1">
    <citation type="journal article" date="2020" name="Plant Biotechnol. J.">
        <title>The pomegranate (Punica granatum L.) draft genome dissects genetic divergence between soft- and hard-seeded cultivars.</title>
        <authorList>
            <person name="Luo X."/>
            <person name="Li H."/>
            <person name="Wu Z."/>
            <person name="Yao W."/>
            <person name="Zhao P."/>
            <person name="Cao D."/>
            <person name="Yu H."/>
            <person name="Li K."/>
            <person name="Poudel K."/>
            <person name="Zhao D."/>
            <person name="Zhang F."/>
            <person name="Xia X."/>
            <person name="Chen L."/>
            <person name="Wang Q."/>
            <person name="Jing D."/>
            <person name="Cao S."/>
        </authorList>
    </citation>
    <scope>NUCLEOTIDE SEQUENCE [LARGE SCALE GENOMIC DNA]</scope>
    <source>
        <strain evidence="7">cv. Tunisia</strain>
    </source>
</reference>
<feature type="transmembrane region" description="Helical" evidence="6">
    <location>
        <begin position="30"/>
        <end position="47"/>
    </location>
</feature>
<organism evidence="7 8">
    <name type="scientific">Punica granatum</name>
    <name type="common">Pomegranate</name>
    <dbReference type="NCBI Taxonomy" id="22663"/>
    <lineage>
        <taxon>Eukaryota</taxon>
        <taxon>Viridiplantae</taxon>
        <taxon>Streptophyta</taxon>
        <taxon>Embryophyta</taxon>
        <taxon>Tracheophyta</taxon>
        <taxon>Spermatophyta</taxon>
        <taxon>Magnoliopsida</taxon>
        <taxon>eudicotyledons</taxon>
        <taxon>Gunneridae</taxon>
        <taxon>Pentapetalae</taxon>
        <taxon>rosids</taxon>
        <taxon>malvids</taxon>
        <taxon>Myrtales</taxon>
        <taxon>Lythraceae</taxon>
        <taxon>Punica</taxon>
    </lineage>
</organism>
<feature type="transmembrane region" description="Helical" evidence="6">
    <location>
        <begin position="83"/>
        <end position="109"/>
    </location>
</feature>
<gene>
    <name evidence="8" type="primary">LOC116210747</name>
</gene>
<evidence type="ECO:0000313" key="8">
    <source>
        <dbReference type="RefSeq" id="XP_031400638.1"/>
    </source>
</evidence>
<comment type="similarity">
    <text evidence="2">Belongs to the Cold-regulated 413 protein family.</text>
</comment>
<feature type="transmembrane region" description="Helical" evidence="6">
    <location>
        <begin position="157"/>
        <end position="175"/>
    </location>
</feature>
<evidence type="ECO:0000256" key="5">
    <source>
        <dbReference type="ARBA" id="ARBA00023136"/>
    </source>
</evidence>
<reference evidence="8" key="2">
    <citation type="submission" date="2025-08" db="UniProtKB">
        <authorList>
            <consortium name="RefSeq"/>
        </authorList>
    </citation>
    <scope>IDENTIFICATION</scope>
    <source>
        <tissue evidence="8">Leaf</tissue>
    </source>
</reference>
<dbReference type="GO" id="GO:0016020">
    <property type="term" value="C:membrane"/>
    <property type="evidence" value="ECO:0007669"/>
    <property type="project" value="UniProtKB-SubCell"/>
</dbReference>
<keyword evidence="7" id="KW-1185">Reference proteome</keyword>
<evidence type="ECO:0000256" key="3">
    <source>
        <dbReference type="ARBA" id="ARBA00022692"/>
    </source>
</evidence>
<dbReference type="Pfam" id="PF05562">
    <property type="entry name" value="WCOR413"/>
    <property type="match status" value="1"/>
</dbReference>
<accession>A0A6P8E6G1</accession>
<keyword evidence="3 6" id="KW-0812">Transmembrane</keyword>
<dbReference type="Proteomes" id="UP000515151">
    <property type="component" value="Chromosome 6"/>
</dbReference>
<feature type="transmembrane region" description="Helical" evidence="6">
    <location>
        <begin position="59"/>
        <end position="77"/>
    </location>
</feature>
<evidence type="ECO:0000256" key="4">
    <source>
        <dbReference type="ARBA" id="ARBA00022989"/>
    </source>
</evidence>
<proteinExistence type="inferred from homology"/>
<dbReference type="GeneID" id="116210747"/>
<dbReference type="RefSeq" id="XP_031400638.1">
    <property type="nucleotide sequence ID" value="XM_031544778.1"/>
</dbReference>